<dbReference type="EMBL" id="LN714485">
    <property type="protein sequence ID" value="CEL69117.1"/>
    <property type="molecule type" value="Genomic_DNA"/>
</dbReference>
<feature type="signal peptide" evidence="1">
    <location>
        <begin position="1"/>
        <end position="33"/>
    </location>
</feature>
<accession>A0A0F7ULN7</accession>
<name>A0A0F7ULN7_NEOCL</name>
<sequence>MALACRKASGARQQCVVLGIAGLFLTLFTNAGAATVGSQTADSADPTVRTCNEGEETVINLSLHENTARFKCGSTVEDLSPSLREPLEGLDAFVDDAGTTQAQFPFPDVAIAEQTKVYTVSARAFPAVGGTWYLFCVAKGTVGAAANATKKCRVQLVIQGTSVIRQQCTTVGGSVDLRILGSGYAVTFGCGLNFPQLDPPLSGKEVYVGRDCSEKQPLTAVVPSAEFDAAPTGQLFTLLVNKLPPSERVLCYKCVNDSTDPCTAVITIPSPSEAVTTPVASTTTTPGPSSGTSAVLQTPTICLLLAFMSLF</sequence>
<organism evidence="2">
    <name type="scientific">Neospora caninum (strain Liverpool)</name>
    <dbReference type="NCBI Taxonomy" id="572307"/>
    <lineage>
        <taxon>Eukaryota</taxon>
        <taxon>Sar</taxon>
        <taxon>Alveolata</taxon>
        <taxon>Apicomplexa</taxon>
        <taxon>Conoidasida</taxon>
        <taxon>Coccidia</taxon>
        <taxon>Eucoccidiorida</taxon>
        <taxon>Eimeriorina</taxon>
        <taxon>Sarcocystidae</taxon>
        <taxon>Neospora</taxon>
    </lineage>
</organism>
<protein>
    <submittedName>
        <fullName evidence="2">SRS domain-containing protein</fullName>
    </submittedName>
</protein>
<proteinExistence type="predicted"/>
<dbReference type="InterPro" id="IPR036755">
    <property type="entry name" value="SRS_dom_sf"/>
</dbReference>
<evidence type="ECO:0000256" key="1">
    <source>
        <dbReference type="SAM" id="SignalP"/>
    </source>
</evidence>
<dbReference type="Gene3D" id="2.60.40.1320">
    <property type="entry name" value="SRS domain"/>
    <property type="match status" value="2"/>
</dbReference>
<evidence type="ECO:0000313" key="2">
    <source>
        <dbReference type="EMBL" id="CEL69117.1"/>
    </source>
</evidence>
<dbReference type="AlphaFoldDB" id="A0A0F7ULN7"/>
<reference evidence="2" key="1">
    <citation type="journal article" date="2015" name="PLoS ONE">
        <title>Comprehensive Evaluation of Toxoplasma gondii VEG and Neospora caninum LIV Genomes with Tachyzoite Stage Transcriptome and Proteome Defines Novel Transcript Features.</title>
        <authorList>
            <person name="Ramaprasad A."/>
            <person name="Mourier T."/>
            <person name="Naeem R."/>
            <person name="Malas T.B."/>
            <person name="Moussa E."/>
            <person name="Panigrahi A."/>
            <person name="Vermont S.J."/>
            <person name="Otto T.D."/>
            <person name="Wastling J."/>
            <person name="Pain A."/>
        </authorList>
    </citation>
    <scope>NUCLEOTIDE SEQUENCE</scope>
    <source>
        <strain evidence="2">Liverpool</strain>
    </source>
</reference>
<gene>
    <name evidence="2" type="ORF">BN1204_048380</name>
</gene>
<keyword evidence="1" id="KW-0732">Signal</keyword>
<feature type="chain" id="PRO_5002523167" evidence="1">
    <location>
        <begin position="34"/>
        <end position="311"/>
    </location>
</feature>